<dbReference type="RefSeq" id="WP_069569090.1">
    <property type="nucleotide sequence ID" value="NZ_CP017157.1"/>
</dbReference>
<reference evidence="1 2" key="1">
    <citation type="submission" date="2016-09" db="EMBL/GenBank/DDBJ databases">
        <title>Complete genome sequencing of Streptomyces lydicus 103 and metabolic pathways analysis of antibiotic biosynthesis.</title>
        <authorList>
            <person name="Jia N."/>
            <person name="Ding M.-Z."/>
            <person name="Gao F."/>
            <person name="Yuan Y.-J."/>
        </authorList>
    </citation>
    <scope>NUCLEOTIDE SEQUENCE [LARGE SCALE GENOMIC DNA]</scope>
    <source>
        <strain evidence="1 2">103</strain>
    </source>
</reference>
<evidence type="ECO:0000313" key="1">
    <source>
        <dbReference type="EMBL" id="AOP47134.1"/>
    </source>
</evidence>
<dbReference type="KEGG" id="slc:SL103_13485"/>
<name>A0A1D7VK56_9ACTN</name>
<dbReference type="SUPFAM" id="SSF111069">
    <property type="entry name" value="Hypothetical protein yfbM"/>
    <property type="match status" value="1"/>
</dbReference>
<dbReference type="EMBL" id="CP017157">
    <property type="protein sequence ID" value="AOP47134.1"/>
    <property type="molecule type" value="Genomic_DNA"/>
</dbReference>
<protein>
    <submittedName>
        <fullName evidence="1">DUF1877 domain-containing protein</fullName>
    </submittedName>
</protein>
<dbReference type="AlphaFoldDB" id="A0A1D7VK56"/>
<keyword evidence="2" id="KW-1185">Reference proteome</keyword>
<sequence>MSIHMHMRAVAESEIRDDHTWLAAFMSEAWGNHPDEYAAGIAVSIDKVWGGVNDLYAAAEVLDADAAKSWELPIYGGRPVAHSADADPSNPPLRVLEPPGVSQAAGFLTRVSFDELWNVAGAGLVWSGWDEAEVRQEFLDHHSCLQKFYGQAATAGHAVVRVVWA</sequence>
<evidence type="ECO:0000313" key="2">
    <source>
        <dbReference type="Proteomes" id="UP000094094"/>
    </source>
</evidence>
<accession>A0A1D7VK56</accession>
<dbReference type="InterPro" id="IPR035944">
    <property type="entry name" value="YfbM-like_sf"/>
</dbReference>
<dbReference type="InterPro" id="IPR015068">
    <property type="entry name" value="DUF1877"/>
</dbReference>
<dbReference type="Proteomes" id="UP000094094">
    <property type="component" value="Chromosome"/>
</dbReference>
<organism evidence="1 2">
    <name type="scientific">Streptomyces lydicus</name>
    <dbReference type="NCBI Taxonomy" id="47763"/>
    <lineage>
        <taxon>Bacteria</taxon>
        <taxon>Bacillati</taxon>
        <taxon>Actinomycetota</taxon>
        <taxon>Actinomycetes</taxon>
        <taxon>Kitasatosporales</taxon>
        <taxon>Streptomycetaceae</taxon>
        <taxon>Streptomyces</taxon>
    </lineage>
</organism>
<gene>
    <name evidence="1" type="ORF">SL103_13485</name>
</gene>
<dbReference type="Gene3D" id="3.40.1760.10">
    <property type="entry name" value="YfbM-like super family"/>
    <property type="match status" value="1"/>
</dbReference>
<proteinExistence type="predicted"/>
<dbReference type="Pfam" id="PF08974">
    <property type="entry name" value="DUF1877"/>
    <property type="match status" value="1"/>
</dbReference>
<dbReference type="OrthoDB" id="3368025at2"/>